<comment type="subcellular location">
    <subcellularLocation>
        <location evidence="1">Cell membrane</location>
        <topology evidence="1">Multi-pass membrane protein</topology>
    </subcellularLocation>
</comment>
<feature type="transmembrane region" description="Helical" evidence="8">
    <location>
        <begin position="113"/>
        <end position="133"/>
    </location>
</feature>
<dbReference type="PROSITE" id="PS50850">
    <property type="entry name" value="MFS"/>
    <property type="match status" value="1"/>
</dbReference>
<feature type="transmembrane region" description="Helical" evidence="8">
    <location>
        <begin position="388"/>
        <end position="410"/>
    </location>
</feature>
<sequence>MTRDTRSPIFRQIFAAVAVNILSISNGLSASWTSVVENAIEKPNNPIRSEPVTKEEFTWVSAALYLGGFVGIFIWNNVADKFGRKINGYALALTQIFGWLGVIFSSSIIQLTIARFVTGLGGAGIITCSQLYINETANAKIKGPLCALLIIAMQIGYLFVTILGSILPYNIFNFACLSVPVVFVLLYFLLPESPLYFLMYQKPAEAEKALLWFYYGNKYAVEEKMEALTQSINENVKPPPLRDLIANEQITKTSFTAIILLAGHQLCGYAFISSYTVNIFQMSNTSISPNSSAIVVYVIQFITACVMAYAGKYAPKRLVMVISYFAAGLSLACLSLFFFLKDTNDVSNFSWVPTLSLIIFIMCYSSGIGPVSYMLLAEMFPARLLNNVICVGLTVSISLAFTTVKIFYFLQKTFSIHGTFLLYSLSNAVLTLFVLKFVKNSTWKPAEGH</sequence>
<dbReference type="SUPFAM" id="SSF103473">
    <property type="entry name" value="MFS general substrate transporter"/>
    <property type="match status" value="1"/>
</dbReference>
<organism evidence="10 11">
    <name type="scientific">Parthenolecanium corni</name>
    <dbReference type="NCBI Taxonomy" id="536013"/>
    <lineage>
        <taxon>Eukaryota</taxon>
        <taxon>Metazoa</taxon>
        <taxon>Ecdysozoa</taxon>
        <taxon>Arthropoda</taxon>
        <taxon>Hexapoda</taxon>
        <taxon>Insecta</taxon>
        <taxon>Pterygota</taxon>
        <taxon>Neoptera</taxon>
        <taxon>Paraneoptera</taxon>
        <taxon>Hemiptera</taxon>
        <taxon>Sternorrhyncha</taxon>
        <taxon>Coccoidea</taxon>
        <taxon>Coccidae</taxon>
        <taxon>Parthenolecanium</taxon>
    </lineage>
</organism>
<proteinExistence type="predicted"/>
<evidence type="ECO:0000256" key="6">
    <source>
        <dbReference type="ARBA" id="ARBA00022989"/>
    </source>
</evidence>
<name>A0AAN9Y1P2_9HEMI</name>
<evidence type="ECO:0000313" key="11">
    <source>
        <dbReference type="Proteomes" id="UP001367676"/>
    </source>
</evidence>
<dbReference type="GO" id="GO:0005886">
    <property type="term" value="C:plasma membrane"/>
    <property type="evidence" value="ECO:0007669"/>
    <property type="project" value="UniProtKB-SubCell"/>
</dbReference>
<protein>
    <recommendedName>
        <fullName evidence="9">Major facilitator superfamily (MFS) profile domain-containing protein</fullName>
    </recommendedName>
</protein>
<feature type="transmembrane region" description="Helical" evidence="8">
    <location>
        <begin position="254"/>
        <end position="272"/>
    </location>
</feature>
<dbReference type="Gene3D" id="1.20.1250.20">
    <property type="entry name" value="MFS general substrate transporter like domains"/>
    <property type="match status" value="1"/>
</dbReference>
<dbReference type="PANTHER" id="PTHR48021">
    <property type="match status" value="1"/>
</dbReference>
<evidence type="ECO:0000313" key="10">
    <source>
        <dbReference type="EMBL" id="KAK7582504.1"/>
    </source>
</evidence>
<reference evidence="10 11" key="1">
    <citation type="submission" date="2024-03" db="EMBL/GenBank/DDBJ databases">
        <title>Adaptation during the transition from Ophiocordyceps entomopathogen to insect associate is accompanied by gene loss and intensified selection.</title>
        <authorList>
            <person name="Ward C.M."/>
            <person name="Onetto C.A."/>
            <person name="Borneman A.R."/>
        </authorList>
    </citation>
    <scope>NUCLEOTIDE SEQUENCE [LARGE SCALE GENOMIC DNA]</scope>
    <source>
        <strain evidence="10">AWRI1</strain>
        <tissue evidence="10">Single Adult Female</tissue>
    </source>
</reference>
<keyword evidence="3" id="KW-1003">Cell membrane</keyword>
<dbReference type="FunFam" id="1.20.1250.20:FF:000218">
    <property type="entry name" value="facilitated trehalose transporter Tret1"/>
    <property type="match status" value="1"/>
</dbReference>
<dbReference type="PANTHER" id="PTHR48021:SF1">
    <property type="entry name" value="GH07001P-RELATED"/>
    <property type="match status" value="1"/>
</dbReference>
<feature type="transmembrane region" description="Helical" evidence="8">
    <location>
        <begin position="292"/>
        <end position="311"/>
    </location>
</feature>
<keyword evidence="2" id="KW-0813">Transport</keyword>
<dbReference type="GO" id="GO:0022857">
    <property type="term" value="F:transmembrane transporter activity"/>
    <property type="evidence" value="ECO:0007669"/>
    <property type="project" value="InterPro"/>
</dbReference>
<evidence type="ECO:0000256" key="2">
    <source>
        <dbReference type="ARBA" id="ARBA00022448"/>
    </source>
</evidence>
<dbReference type="Proteomes" id="UP001367676">
    <property type="component" value="Unassembled WGS sequence"/>
</dbReference>
<keyword evidence="11" id="KW-1185">Reference proteome</keyword>
<feature type="transmembrane region" description="Helical" evidence="8">
    <location>
        <begin position="416"/>
        <end position="435"/>
    </location>
</feature>
<evidence type="ECO:0000259" key="9">
    <source>
        <dbReference type="PROSITE" id="PS50850"/>
    </source>
</evidence>
<evidence type="ECO:0000256" key="8">
    <source>
        <dbReference type="SAM" id="Phobius"/>
    </source>
</evidence>
<evidence type="ECO:0000256" key="3">
    <source>
        <dbReference type="ARBA" id="ARBA00022475"/>
    </source>
</evidence>
<keyword evidence="6 8" id="KW-1133">Transmembrane helix</keyword>
<dbReference type="InterPro" id="IPR005828">
    <property type="entry name" value="MFS_sugar_transport-like"/>
</dbReference>
<feature type="transmembrane region" description="Helical" evidence="8">
    <location>
        <begin position="171"/>
        <end position="190"/>
    </location>
</feature>
<gene>
    <name evidence="10" type="ORF">V9T40_013949</name>
</gene>
<dbReference type="InterPro" id="IPR036259">
    <property type="entry name" value="MFS_trans_sf"/>
</dbReference>
<feature type="transmembrane region" description="Helical" evidence="8">
    <location>
        <begin position="57"/>
        <end position="76"/>
    </location>
</feature>
<feature type="domain" description="Major facilitator superfamily (MFS) profile" evidence="9">
    <location>
        <begin position="1"/>
        <end position="442"/>
    </location>
</feature>
<accession>A0AAN9Y1P2</accession>
<feature type="transmembrane region" description="Helical" evidence="8">
    <location>
        <begin position="351"/>
        <end position="376"/>
    </location>
</feature>
<feature type="transmembrane region" description="Helical" evidence="8">
    <location>
        <begin position="145"/>
        <end position="165"/>
    </location>
</feature>
<comment type="caution">
    <text evidence="10">The sequence shown here is derived from an EMBL/GenBank/DDBJ whole genome shotgun (WGS) entry which is preliminary data.</text>
</comment>
<evidence type="ECO:0000256" key="5">
    <source>
        <dbReference type="ARBA" id="ARBA00022692"/>
    </source>
</evidence>
<dbReference type="InterPro" id="IPR050549">
    <property type="entry name" value="MFS_Trehalose_Transporter"/>
</dbReference>
<dbReference type="EMBL" id="JBBCAQ010000033">
    <property type="protein sequence ID" value="KAK7582504.1"/>
    <property type="molecule type" value="Genomic_DNA"/>
</dbReference>
<keyword evidence="7 8" id="KW-0472">Membrane</keyword>
<dbReference type="Pfam" id="PF00083">
    <property type="entry name" value="Sugar_tr"/>
    <property type="match status" value="1"/>
</dbReference>
<dbReference type="InterPro" id="IPR020846">
    <property type="entry name" value="MFS_dom"/>
</dbReference>
<feature type="transmembrane region" description="Helical" evidence="8">
    <location>
        <begin position="12"/>
        <end position="32"/>
    </location>
</feature>
<evidence type="ECO:0000256" key="7">
    <source>
        <dbReference type="ARBA" id="ARBA00023136"/>
    </source>
</evidence>
<keyword evidence="5 8" id="KW-0812">Transmembrane</keyword>
<evidence type="ECO:0000256" key="1">
    <source>
        <dbReference type="ARBA" id="ARBA00004651"/>
    </source>
</evidence>
<feature type="transmembrane region" description="Helical" evidence="8">
    <location>
        <begin position="318"/>
        <end position="339"/>
    </location>
</feature>
<keyword evidence="4" id="KW-0762">Sugar transport</keyword>
<dbReference type="AlphaFoldDB" id="A0AAN9Y1P2"/>
<evidence type="ECO:0000256" key="4">
    <source>
        <dbReference type="ARBA" id="ARBA00022597"/>
    </source>
</evidence>
<feature type="transmembrane region" description="Helical" evidence="8">
    <location>
        <begin position="88"/>
        <end position="107"/>
    </location>
</feature>